<keyword evidence="2" id="KW-0349">Heme</keyword>
<sequence>MIRAKRFEDARAQAGSNSELAWWVFMRISGVALVFLVLGHIYMTFLMASEKDTQVFDVVVNKLSQPVWKLYDLLILALALLHGVNGARYSIEDYIRNKPDRFWVKAVFYSVVALIFVFGALGLFIISPEMLRD</sequence>
<keyword evidence="5 8" id="KW-1133">Transmembrane helix</keyword>
<name>A0A841HZI5_9DEIO</name>
<comment type="subcellular location">
    <subcellularLocation>
        <location evidence="1">Membrane</location>
    </subcellularLocation>
</comment>
<dbReference type="SUPFAM" id="SSF81343">
    <property type="entry name" value="Fumarate reductase respiratory complex transmembrane subunits"/>
    <property type="match status" value="1"/>
</dbReference>
<evidence type="ECO:0000313" key="10">
    <source>
        <dbReference type="Proteomes" id="UP000569951"/>
    </source>
</evidence>
<keyword evidence="4" id="KW-0479">Metal-binding</keyword>
<dbReference type="Proteomes" id="UP000569951">
    <property type="component" value="Unassembled WGS sequence"/>
</dbReference>
<keyword evidence="10" id="KW-1185">Reference proteome</keyword>
<dbReference type="Pfam" id="PF01127">
    <property type="entry name" value="Sdh_cyt"/>
    <property type="match status" value="1"/>
</dbReference>
<accession>A0A841HZI5</accession>
<dbReference type="InterPro" id="IPR000701">
    <property type="entry name" value="SuccDH_FuR_B_TM-su"/>
</dbReference>
<dbReference type="GO" id="GO:0016020">
    <property type="term" value="C:membrane"/>
    <property type="evidence" value="ECO:0007669"/>
    <property type="project" value="UniProtKB-SubCell"/>
</dbReference>
<proteinExistence type="predicted"/>
<keyword evidence="7 8" id="KW-0472">Membrane</keyword>
<comment type="caution">
    <text evidence="9">The sequence shown here is derived from an EMBL/GenBank/DDBJ whole genome shotgun (WGS) entry which is preliminary data.</text>
</comment>
<dbReference type="InterPro" id="IPR034804">
    <property type="entry name" value="SQR/QFR_C/D"/>
</dbReference>
<dbReference type="GO" id="GO:0046872">
    <property type="term" value="F:metal ion binding"/>
    <property type="evidence" value="ECO:0007669"/>
    <property type="project" value="UniProtKB-KW"/>
</dbReference>
<keyword evidence="3 8" id="KW-0812">Transmembrane</keyword>
<evidence type="ECO:0000256" key="3">
    <source>
        <dbReference type="ARBA" id="ARBA00022692"/>
    </source>
</evidence>
<organism evidence="9 10">
    <name type="scientific">Deinobacterium chartae</name>
    <dbReference type="NCBI Taxonomy" id="521158"/>
    <lineage>
        <taxon>Bacteria</taxon>
        <taxon>Thermotogati</taxon>
        <taxon>Deinococcota</taxon>
        <taxon>Deinococci</taxon>
        <taxon>Deinococcales</taxon>
        <taxon>Deinococcaceae</taxon>
        <taxon>Deinobacterium</taxon>
    </lineage>
</organism>
<evidence type="ECO:0000313" key="9">
    <source>
        <dbReference type="EMBL" id="MBB6097145.1"/>
    </source>
</evidence>
<evidence type="ECO:0000256" key="8">
    <source>
        <dbReference type="SAM" id="Phobius"/>
    </source>
</evidence>
<feature type="transmembrane region" description="Helical" evidence="8">
    <location>
        <begin position="20"/>
        <end position="48"/>
    </location>
</feature>
<dbReference type="Gene3D" id="1.20.1300.10">
    <property type="entry name" value="Fumarate reductase/succinate dehydrogenase, transmembrane subunit"/>
    <property type="match status" value="1"/>
</dbReference>
<dbReference type="EMBL" id="JACHHG010000002">
    <property type="protein sequence ID" value="MBB6097145.1"/>
    <property type="molecule type" value="Genomic_DNA"/>
</dbReference>
<feature type="transmembrane region" description="Helical" evidence="8">
    <location>
        <begin position="106"/>
        <end position="126"/>
    </location>
</feature>
<evidence type="ECO:0000256" key="5">
    <source>
        <dbReference type="ARBA" id="ARBA00022989"/>
    </source>
</evidence>
<evidence type="ECO:0000256" key="4">
    <source>
        <dbReference type="ARBA" id="ARBA00022723"/>
    </source>
</evidence>
<feature type="transmembrane region" description="Helical" evidence="8">
    <location>
        <begin position="68"/>
        <end position="85"/>
    </location>
</feature>
<dbReference type="AlphaFoldDB" id="A0A841HZI5"/>
<gene>
    <name evidence="9" type="ORF">HNR42_000559</name>
</gene>
<evidence type="ECO:0000256" key="6">
    <source>
        <dbReference type="ARBA" id="ARBA00023004"/>
    </source>
</evidence>
<evidence type="ECO:0000256" key="2">
    <source>
        <dbReference type="ARBA" id="ARBA00022617"/>
    </source>
</evidence>
<evidence type="ECO:0000256" key="7">
    <source>
        <dbReference type="ARBA" id="ARBA00023136"/>
    </source>
</evidence>
<evidence type="ECO:0000256" key="1">
    <source>
        <dbReference type="ARBA" id="ARBA00004370"/>
    </source>
</evidence>
<dbReference type="RefSeq" id="WP_183984301.1">
    <property type="nucleotide sequence ID" value="NZ_JACHHG010000002.1"/>
</dbReference>
<reference evidence="9 10" key="1">
    <citation type="submission" date="2020-08" db="EMBL/GenBank/DDBJ databases">
        <title>Genomic Encyclopedia of Type Strains, Phase IV (KMG-IV): sequencing the most valuable type-strain genomes for metagenomic binning, comparative biology and taxonomic classification.</title>
        <authorList>
            <person name="Goeker M."/>
        </authorList>
    </citation>
    <scope>NUCLEOTIDE SEQUENCE [LARGE SCALE GENOMIC DNA]</scope>
    <source>
        <strain evidence="9 10">DSM 21458</strain>
    </source>
</reference>
<keyword evidence="6" id="KW-0408">Iron</keyword>
<protein>
    <submittedName>
        <fullName evidence="9">Succinate dehydrogenase / fumarate reductase membrane anchor subunit</fullName>
    </submittedName>
</protein>